<dbReference type="SUPFAM" id="SSF54791">
    <property type="entry name" value="Eukaryotic type KH-domain (KH-domain type I)"/>
    <property type="match status" value="3"/>
</dbReference>
<evidence type="ECO:0000256" key="4">
    <source>
        <dbReference type="SAM" id="MobiDB-lite"/>
    </source>
</evidence>
<dbReference type="GO" id="GO:0005737">
    <property type="term" value="C:cytoplasm"/>
    <property type="evidence" value="ECO:0000318"/>
    <property type="project" value="GO_Central"/>
</dbReference>
<dbReference type="KEGG" id="hro:HELRODRAFT_181360"/>
<reference evidence="8" key="1">
    <citation type="submission" date="2012-12" db="EMBL/GenBank/DDBJ databases">
        <authorList>
            <person name="Hellsten U."/>
            <person name="Grimwood J."/>
            <person name="Chapman J.A."/>
            <person name="Shapiro H."/>
            <person name="Aerts A."/>
            <person name="Otillar R.P."/>
            <person name="Terry A.Y."/>
            <person name="Boore J.L."/>
            <person name="Simakov O."/>
            <person name="Marletaz F."/>
            <person name="Cho S.-J."/>
            <person name="Edsinger-Gonzales E."/>
            <person name="Havlak P."/>
            <person name="Kuo D.-H."/>
            <person name="Larsson T."/>
            <person name="Lv J."/>
            <person name="Arendt D."/>
            <person name="Savage R."/>
            <person name="Osoegawa K."/>
            <person name="de Jong P."/>
            <person name="Lindberg D.R."/>
            <person name="Seaver E.C."/>
            <person name="Weisblat D.A."/>
            <person name="Putnam N.H."/>
            <person name="Grigoriev I.V."/>
            <person name="Rokhsar D.S."/>
        </authorList>
    </citation>
    <scope>NUCLEOTIDE SEQUENCE</scope>
</reference>
<dbReference type="Gene3D" id="3.30.310.210">
    <property type="match status" value="1"/>
</dbReference>
<dbReference type="RefSeq" id="XP_009029420.1">
    <property type="nucleotide sequence ID" value="XM_009031172.1"/>
</dbReference>
<dbReference type="GO" id="GO:0005634">
    <property type="term" value="C:nucleus"/>
    <property type="evidence" value="ECO:0000318"/>
    <property type="project" value="GO_Central"/>
</dbReference>
<dbReference type="OMA" id="NWAICAI"/>
<dbReference type="GO" id="GO:0003730">
    <property type="term" value="F:mRNA 3'-UTR binding"/>
    <property type="evidence" value="ECO:0000318"/>
    <property type="project" value="GO_Central"/>
</dbReference>
<feature type="domain" description="K Homology" evidence="5">
    <location>
        <begin position="67"/>
        <end position="144"/>
    </location>
</feature>
<feature type="coiled-coil region" evidence="3">
    <location>
        <begin position="371"/>
        <end position="398"/>
    </location>
</feature>
<dbReference type="CTD" id="20208073"/>
<evidence type="ECO:0000313" key="6">
    <source>
        <dbReference type="EMBL" id="ESN92488.1"/>
    </source>
</evidence>
<accession>T1FGX4</accession>
<evidence type="ECO:0000313" key="8">
    <source>
        <dbReference type="Proteomes" id="UP000015101"/>
    </source>
</evidence>
<sequence>MGAGLCVGERGVCSREEGLPFRILKNFEFYDLNYFQTSLRIDVHGKENSGLLEKLVSIFGKPDSCTRACQEIMACLHKSQINNNARIIGRDGRGIRKVREDSEARISISNVQEMASLYPDRVITIRGTLESMSLAESAISERLRECYRKEEYYYARQQQQQLMPSTSQQRQPTQQQPHSICHIGIPNFAVGAIIGAAGANIKRIIRDSNALVTVEARRDEQTPADERIATVKGTPDSCWRASYYIFEKMKQEGFGGSDGEVRLRTIITIPRSAAGRVVGKGGKCVREIQRLTGAMIRLAVDASREQQQQQQQISPPQQQISPQQQRLTLQQQQQQQQHPQFSKQFQSQFQQLPLEPQQLPQCLPQQQEMILQQQRQHYQQQQQQQQQQRQRLEELVLVEIFGNFISTQVVSIVLLGYCC</sequence>
<organism evidence="7 8">
    <name type="scientific">Helobdella robusta</name>
    <name type="common">Californian leech</name>
    <dbReference type="NCBI Taxonomy" id="6412"/>
    <lineage>
        <taxon>Eukaryota</taxon>
        <taxon>Metazoa</taxon>
        <taxon>Spiralia</taxon>
        <taxon>Lophotrochozoa</taxon>
        <taxon>Annelida</taxon>
        <taxon>Clitellata</taxon>
        <taxon>Hirudinea</taxon>
        <taxon>Rhynchobdellida</taxon>
        <taxon>Glossiphoniidae</taxon>
        <taxon>Helobdella</taxon>
    </lineage>
</organism>
<keyword evidence="8" id="KW-1185">Reference proteome</keyword>
<dbReference type="Gene3D" id="3.30.1370.10">
    <property type="entry name" value="K Homology domain, type 1"/>
    <property type="match status" value="1"/>
</dbReference>
<gene>
    <name evidence="7" type="primary">20208073</name>
    <name evidence="6" type="ORF">HELRODRAFT_181360</name>
</gene>
<protein>
    <recommendedName>
        <fullName evidence="5">K Homology domain-containing protein</fullName>
    </recommendedName>
</protein>
<dbReference type="HOGENOM" id="CLU_656013_0_0_1"/>
<keyword evidence="3" id="KW-0175">Coiled coil</keyword>
<dbReference type="EMBL" id="AMQM01007554">
    <property type="status" value="NOT_ANNOTATED_CDS"/>
    <property type="molecule type" value="Genomic_DNA"/>
</dbReference>
<dbReference type="OrthoDB" id="752362at2759"/>
<dbReference type="Proteomes" id="UP000015101">
    <property type="component" value="Unassembled WGS sequence"/>
</dbReference>
<dbReference type="EnsemblMetazoa" id="HelroT181360">
    <property type="protein sequence ID" value="HelroP181360"/>
    <property type="gene ID" value="HelroG181360"/>
</dbReference>
<evidence type="ECO:0000256" key="2">
    <source>
        <dbReference type="PROSITE-ProRule" id="PRU00117"/>
    </source>
</evidence>
<proteinExistence type="predicted"/>
<evidence type="ECO:0000256" key="1">
    <source>
        <dbReference type="ARBA" id="ARBA00022737"/>
    </source>
</evidence>
<dbReference type="AlphaFoldDB" id="T1FGX4"/>
<evidence type="ECO:0000259" key="5">
    <source>
        <dbReference type="SMART" id="SM00322"/>
    </source>
</evidence>
<dbReference type="SMART" id="SM00322">
    <property type="entry name" value="KH"/>
    <property type="match status" value="3"/>
</dbReference>
<evidence type="ECO:0000313" key="7">
    <source>
        <dbReference type="EnsemblMetazoa" id="HelroP181360"/>
    </source>
</evidence>
<dbReference type="PROSITE" id="PS50084">
    <property type="entry name" value="KH_TYPE_1"/>
    <property type="match status" value="3"/>
</dbReference>
<reference evidence="7" key="3">
    <citation type="submission" date="2015-06" db="UniProtKB">
        <authorList>
            <consortium name="EnsemblMetazoa"/>
        </authorList>
    </citation>
    <scope>IDENTIFICATION</scope>
</reference>
<dbReference type="InterPro" id="IPR036612">
    <property type="entry name" value="KH_dom_type_1_sf"/>
</dbReference>
<evidence type="ECO:0000256" key="3">
    <source>
        <dbReference type="SAM" id="Coils"/>
    </source>
</evidence>
<keyword evidence="1" id="KW-0677">Repeat</keyword>
<dbReference type="GO" id="GO:0010468">
    <property type="term" value="P:regulation of gene expression"/>
    <property type="evidence" value="ECO:0000318"/>
    <property type="project" value="GO_Central"/>
</dbReference>
<dbReference type="InterPro" id="IPR004087">
    <property type="entry name" value="KH_dom"/>
</dbReference>
<dbReference type="PANTHER" id="PTHR10288">
    <property type="entry name" value="KH DOMAIN CONTAINING RNA BINDING PROTEIN"/>
    <property type="match status" value="1"/>
</dbReference>
<keyword evidence="2" id="KW-0694">RNA-binding</keyword>
<dbReference type="EMBL" id="AMQM01007553">
    <property type="status" value="NOT_ANNOTATED_CDS"/>
    <property type="molecule type" value="Genomic_DNA"/>
</dbReference>
<reference evidence="6 8" key="2">
    <citation type="journal article" date="2013" name="Nature">
        <title>Insights into bilaterian evolution from three spiralian genomes.</title>
        <authorList>
            <person name="Simakov O."/>
            <person name="Marletaz F."/>
            <person name="Cho S.J."/>
            <person name="Edsinger-Gonzales E."/>
            <person name="Havlak P."/>
            <person name="Hellsten U."/>
            <person name="Kuo D.H."/>
            <person name="Larsson T."/>
            <person name="Lv J."/>
            <person name="Arendt D."/>
            <person name="Savage R."/>
            <person name="Osoegawa K."/>
            <person name="de Jong P."/>
            <person name="Grimwood J."/>
            <person name="Chapman J.A."/>
            <person name="Shapiro H."/>
            <person name="Aerts A."/>
            <person name="Otillar R.P."/>
            <person name="Terry A.Y."/>
            <person name="Boore J.L."/>
            <person name="Grigoriev I.V."/>
            <person name="Lindberg D.R."/>
            <person name="Seaver E.C."/>
            <person name="Weisblat D.A."/>
            <person name="Putnam N.H."/>
            <person name="Rokhsar D.S."/>
        </authorList>
    </citation>
    <scope>NUCLEOTIDE SEQUENCE</scope>
</reference>
<dbReference type="CDD" id="cd22401">
    <property type="entry name" value="KH-I_IGF2BP_rpt2"/>
    <property type="match status" value="1"/>
</dbReference>
<dbReference type="Pfam" id="PF00013">
    <property type="entry name" value="KH_1"/>
    <property type="match status" value="3"/>
</dbReference>
<dbReference type="eggNOG" id="KOG2193">
    <property type="taxonomic scope" value="Eukaryota"/>
</dbReference>
<dbReference type="GO" id="GO:0007399">
    <property type="term" value="P:nervous system development"/>
    <property type="evidence" value="ECO:0000318"/>
    <property type="project" value="GO_Central"/>
</dbReference>
<dbReference type="GO" id="GO:0005829">
    <property type="term" value="C:cytosol"/>
    <property type="evidence" value="ECO:0000318"/>
    <property type="project" value="GO_Central"/>
</dbReference>
<dbReference type="EMBL" id="KB097640">
    <property type="protein sequence ID" value="ESN92488.1"/>
    <property type="molecule type" value="Genomic_DNA"/>
</dbReference>
<name>T1FGX4_HELRO</name>
<dbReference type="GeneID" id="20208073"/>
<feature type="region of interest" description="Disordered" evidence="4">
    <location>
        <begin position="306"/>
        <end position="332"/>
    </location>
</feature>
<dbReference type="InParanoid" id="T1FGX4"/>
<feature type="domain" description="K Homology" evidence="5">
    <location>
        <begin position="177"/>
        <end position="250"/>
    </location>
</feature>
<feature type="domain" description="K Homology" evidence="5">
    <location>
        <begin position="261"/>
        <end position="332"/>
    </location>
</feature>
<dbReference type="InterPro" id="IPR004088">
    <property type="entry name" value="KH_dom_type_1"/>
</dbReference>